<organism evidence="2 3">
    <name type="scientific">Basidiobolus ranarum</name>
    <dbReference type="NCBI Taxonomy" id="34480"/>
    <lineage>
        <taxon>Eukaryota</taxon>
        <taxon>Fungi</taxon>
        <taxon>Fungi incertae sedis</taxon>
        <taxon>Zoopagomycota</taxon>
        <taxon>Entomophthoromycotina</taxon>
        <taxon>Basidiobolomycetes</taxon>
        <taxon>Basidiobolales</taxon>
        <taxon>Basidiobolaceae</taxon>
        <taxon>Basidiobolus</taxon>
    </lineage>
</organism>
<dbReference type="Proteomes" id="UP001479436">
    <property type="component" value="Unassembled WGS sequence"/>
</dbReference>
<comment type="caution">
    <text evidence="2">The sequence shown here is derived from an EMBL/GenBank/DDBJ whole genome shotgun (WGS) entry which is preliminary data.</text>
</comment>
<dbReference type="EMBL" id="JASJQH010001169">
    <property type="protein sequence ID" value="KAK9761909.1"/>
    <property type="molecule type" value="Genomic_DNA"/>
</dbReference>
<proteinExistence type="predicted"/>
<reference evidence="2 3" key="1">
    <citation type="submission" date="2023-04" db="EMBL/GenBank/DDBJ databases">
        <title>Genome of Basidiobolus ranarum AG-B5.</title>
        <authorList>
            <person name="Stajich J.E."/>
            <person name="Carter-House D."/>
            <person name="Gryganskyi A."/>
        </authorList>
    </citation>
    <scope>NUCLEOTIDE SEQUENCE [LARGE SCALE GENOMIC DNA]</scope>
    <source>
        <strain evidence="2 3">AG-B5</strain>
    </source>
</reference>
<evidence type="ECO:0000313" key="3">
    <source>
        <dbReference type="Proteomes" id="UP001479436"/>
    </source>
</evidence>
<evidence type="ECO:0000256" key="1">
    <source>
        <dbReference type="SAM" id="MobiDB-lite"/>
    </source>
</evidence>
<name>A0ABR2WKB6_9FUNG</name>
<gene>
    <name evidence="2" type="ORF">K7432_012824</name>
</gene>
<evidence type="ECO:0000313" key="2">
    <source>
        <dbReference type="EMBL" id="KAK9761909.1"/>
    </source>
</evidence>
<feature type="region of interest" description="Disordered" evidence="1">
    <location>
        <begin position="82"/>
        <end position="115"/>
    </location>
</feature>
<keyword evidence="3" id="KW-1185">Reference proteome</keyword>
<accession>A0ABR2WKB6</accession>
<protein>
    <submittedName>
        <fullName evidence="2">Uncharacterized protein</fullName>
    </submittedName>
</protein>
<sequence>MATVSNYVPPARFNTASPFEGPLRFVDRLRHDPVLQIMADIGKQSQSETRKPVKNSGYRFRSSELKSRRFEQTTIRQATAREQVISQFRRPDTPLKPSLSLAASNLSEDSEKLSL</sequence>